<evidence type="ECO:0000259" key="2">
    <source>
        <dbReference type="Pfam" id="PF10615"/>
    </source>
</evidence>
<proteinExistence type="predicted"/>
<keyword evidence="1" id="KW-0812">Transmembrane</keyword>
<dbReference type="InterPro" id="IPR019595">
    <property type="entry name" value="DUF2470"/>
</dbReference>
<name>A0ABR1KRF0_9PEZI</name>
<protein>
    <submittedName>
        <fullName evidence="3">Integral membrane protein-like protein</fullName>
    </submittedName>
</protein>
<evidence type="ECO:0000313" key="4">
    <source>
        <dbReference type="Proteomes" id="UP001363622"/>
    </source>
</evidence>
<accession>A0ABR1KRF0</accession>
<dbReference type="PANTHER" id="PTHR37783">
    <property type="entry name" value="MEMBRANE PROTEIN, PUTATIVE (AFU_ORTHOLOGUE AFUA_1G04315)-RELATED"/>
    <property type="match status" value="1"/>
</dbReference>
<comment type="caution">
    <text evidence="3">The sequence shown here is derived from an EMBL/GenBank/DDBJ whole genome shotgun (WGS) entry which is preliminary data.</text>
</comment>
<evidence type="ECO:0000313" key="3">
    <source>
        <dbReference type="EMBL" id="KAK7518719.1"/>
    </source>
</evidence>
<dbReference type="Gene3D" id="3.20.180.10">
    <property type="entry name" value="PNP-oxidase-like"/>
    <property type="match status" value="1"/>
</dbReference>
<sequence length="223" mass="25012">MADTQSQDAAAKQRILSHMSADHHDSVCRYLEHFCSVSSFEARHARLADISLESMTIAAAGKHHIIPLDPPMKSWREARERLVKLDKDALEGLGRSDVTVKRYTRPRGLHALVFTVCSLSFIVVSRRTNALPGSYIYDNVLSYAPAFAAFTAAVQPIVLWGMVVCHLIESVVLARKLEKYNVPVLSGLWWQWITSCLIEGFGTLQRVEALARSERLAKEKAKH</sequence>
<feature type="domain" description="DUF2470" evidence="2">
    <location>
        <begin position="12"/>
        <end position="85"/>
    </location>
</feature>
<dbReference type="Proteomes" id="UP001363622">
    <property type="component" value="Unassembled WGS sequence"/>
</dbReference>
<dbReference type="EMBL" id="JBBPHU010000004">
    <property type="protein sequence ID" value="KAK7518719.1"/>
    <property type="molecule type" value="Genomic_DNA"/>
</dbReference>
<reference evidence="3 4" key="1">
    <citation type="submission" date="2024-04" db="EMBL/GenBank/DDBJ databases">
        <title>Phyllosticta paracitricarpa is synonymous to the EU quarantine fungus P. citricarpa based on phylogenomic analyses.</title>
        <authorList>
            <consortium name="Lawrence Berkeley National Laboratory"/>
            <person name="Van Ingen-Buijs V.A."/>
            <person name="Van Westerhoven A.C."/>
            <person name="Haridas S."/>
            <person name="Skiadas P."/>
            <person name="Martin F."/>
            <person name="Groenewald J.Z."/>
            <person name="Crous P.W."/>
            <person name="Seidl M.F."/>
        </authorList>
    </citation>
    <scope>NUCLEOTIDE SEQUENCE [LARGE SCALE GENOMIC DNA]</scope>
    <source>
        <strain evidence="3 4">CBS 123371</strain>
    </source>
</reference>
<feature type="transmembrane region" description="Helical" evidence="1">
    <location>
        <begin position="109"/>
        <end position="126"/>
    </location>
</feature>
<feature type="transmembrane region" description="Helical" evidence="1">
    <location>
        <begin position="146"/>
        <end position="168"/>
    </location>
</feature>
<evidence type="ECO:0000256" key="1">
    <source>
        <dbReference type="SAM" id="Phobius"/>
    </source>
</evidence>
<dbReference type="Pfam" id="PF10615">
    <property type="entry name" value="DUF2470"/>
    <property type="match status" value="1"/>
</dbReference>
<dbReference type="PANTHER" id="PTHR37783:SF1">
    <property type="entry name" value="MEMBRANE PROTEIN, PUTATIVE (AFU_ORTHOLOGUE AFUA_1G04315)-RELATED"/>
    <property type="match status" value="1"/>
</dbReference>
<dbReference type="InterPro" id="IPR037119">
    <property type="entry name" value="Haem_oxidase_HugZ-like_sf"/>
</dbReference>
<gene>
    <name evidence="3" type="ORF">IWZ03DRAFT_374500</name>
</gene>
<organism evidence="3 4">
    <name type="scientific">Phyllosticta citriasiana</name>
    <dbReference type="NCBI Taxonomy" id="595635"/>
    <lineage>
        <taxon>Eukaryota</taxon>
        <taxon>Fungi</taxon>
        <taxon>Dikarya</taxon>
        <taxon>Ascomycota</taxon>
        <taxon>Pezizomycotina</taxon>
        <taxon>Dothideomycetes</taxon>
        <taxon>Dothideomycetes incertae sedis</taxon>
        <taxon>Botryosphaeriales</taxon>
        <taxon>Phyllostictaceae</taxon>
        <taxon>Phyllosticta</taxon>
    </lineage>
</organism>
<keyword evidence="4" id="KW-1185">Reference proteome</keyword>
<keyword evidence="1" id="KW-1133">Transmembrane helix</keyword>
<keyword evidence="1" id="KW-0472">Membrane</keyword>